<feature type="signal peptide" evidence="2">
    <location>
        <begin position="1"/>
        <end position="16"/>
    </location>
</feature>
<proteinExistence type="predicted"/>
<keyword evidence="6" id="KW-1185">Reference proteome</keyword>
<gene>
    <name evidence="5" type="ORF">BJ875DRAFT_447531</name>
</gene>
<comment type="caution">
    <text evidence="5">The sequence shown here is derived from an EMBL/GenBank/DDBJ whole genome shotgun (WGS) entry which is preliminary data.</text>
</comment>
<sequence>MLYLGPILLLAGLASAQCNADNCLRALRATQIPGQLQTAQAFCATFTKTASAIPTYAAANCGPNQNGNLTYRISSACSCIAASATSSSTTASPTATGSACAIVSRLSSSQRATAPEATPTVPAKIAQECLSSVPVAKDAGLKLVDALVPYVEWQSDLAWLKDPPSTYFYPPHDVLAYLAKVKSNLQNDVYPNEEEFELDLYNVFAKAHDGHLVFYPDVLSNGLRWVKPTSLVSVSKDGSSIPKIYLRDDIQTSASTAVAITKINGVDATTYLEDFIFSASFNQDADAAYNTLFYSKPFAGSGSSPDGLWSTGGRTRFVSPGDNTTYTFEDGTSSTLQNIARVLGNWEGVTDGPSFFRKFAPGAFTTFNRLNTPAVESPAVGPVVPGYPPPVVLLPDLSIGGYYLEDEGFEDVAVLSVLNFEPDLPSDFQNLAQTFFAQAKAAGKTKLVIDLSVNGGGYILQGYDLFRQLFPQIIQDGYSRLRESETFNEVAHVFSDIVAPPFNPRTSNDASLISVYDTFFNYRYDYNLTNIPFPSFEAKFGPVELRGDKFTELLRWNLDDPITTINETFGMGMDITGYGSRKNFTQPFAAEDIIMLTDGYCASTCTLFSEFMRTQAGVKVIAMGGRPDTKDIQAIGGVKGAQILGFSSIFAQVRAAIQYAPFTNPPNDVTALKGVSLYPISRSVGNGINIRDNILPGNVDDGLPSQFVYEPADCRLYYTPAMVNDITEMWKTAATSAFDGGKCVAGGIKKRYHSGRRQSAPIKKSPTPRPRVYEKKDVPQRDAYWYVRHGKKVQL</sequence>
<feature type="domain" description="Tail specific protease" evidence="3">
    <location>
        <begin position="412"/>
        <end position="621"/>
    </location>
</feature>
<name>A0A9P8CAB9_9HELO</name>
<evidence type="ECO:0000313" key="5">
    <source>
        <dbReference type="EMBL" id="KAG9239743.1"/>
    </source>
</evidence>
<dbReference type="InterPro" id="IPR052766">
    <property type="entry name" value="S41A_metabolite_peptidase"/>
</dbReference>
<dbReference type="GO" id="GO:0008236">
    <property type="term" value="F:serine-type peptidase activity"/>
    <property type="evidence" value="ECO:0007669"/>
    <property type="project" value="InterPro"/>
</dbReference>
<evidence type="ECO:0000259" key="4">
    <source>
        <dbReference type="Pfam" id="PF23658"/>
    </source>
</evidence>
<protein>
    <submittedName>
        <fullName evidence="5">Peptidase s41 family protein</fullName>
    </submittedName>
</protein>
<feature type="domain" description="CPAF-like PDZ" evidence="4">
    <location>
        <begin position="225"/>
        <end position="346"/>
    </location>
</feature>
<evidence type="ECO:0000256" key="1">
    <source>
        <dbReference type="SAM" id="MobiDB-lite"/>
    </source>
</evidence>
<dbReference type="PANTHER" id="PTHR37049">
    <property type="entry name" value="PEPTIDASE S41 FAMILY PROTEIN"/>
    <property type="match status" value="1"/>
</dbReference>
<dbReference type="GO" id="GO:0006508">
    <property type="term" value="P:proteolysis"/>
    <property type="evidence" value="ECO:0007669"/>
    <property type="project" value="InterPro"/>
</dbReference>
<dbReference type="Proteomes" id="UP000824998">
    <property type="component" value="Unassembled WGS sequence"/>
</dbReference>
<reference evidence="5" key="1">
    <citation type="journal article" date="2021" name="IMA Fungus">
        <title>Genomic characterization of three marine fungi, including Emericellopsis atlantica sp. nov. with signatures of a generalist lifestyle and marine biomass degradation.</title>
        <authorList>
            <person name="Hagestad O.C."/>
            <person name="Hou L."/>
            <person name="Andersen J.H."/>
            <person name="Hansen E.H."/>
            <person name="Altermark B."/>
            <person name="Li C."/>
            <person name="Kuhnert E."/>
            <person name="Cox R.J."/>
            <person name="Crous P.W."/>
            <person name="Spatafora J.W."/>
            <person name="Lail K."/>
            <person name="Amirebrahimi M."/>
            <person name="Lipzen A."/>
            <person name="Pangilinan J."/>
            <person name="Andreopoulos W."/>
            <person name="Hayes R.D."/>
            <person name="Ng V."/>
            <person name="Grigoriev I.V."/>
            <person name="Jackson S.A."/>
            <person name="Sutton T.D.S."/>
            <person name="Dobson A.D.W."/>
            <person name="Rama T."/>
        </authorList>
    </citation>
    <scope>NUCLEOTIDE SEQUENCE</scope>
    <source>
        <strain evidence="5">TRa018bII</strain>
    </source>
</reference>
<dbReference type="OrthoDB" id="27214at2759"/>
<dbReference type="Gene3D" id="3.90.226.10">
    <property type="entry name" value="2-enoyl-CoA Hydratase, Chain A, domain 1"/>
    <property type="match status" value="1"/>
</dbReference>
<keyword evidence="2" id="KW-0732">Signal</keyword>
<feature type="chain" id="PRO_5040139246" evidence="2">
    <location>
        <begin position="17"/>
        <end position="795"/>
    </location>
</feature>
<dbReference type="Pfam" id="PF03572">
    <property type="entry name" value="Peptidase_S41"/>
    <property type="match status" value="1"/>
</dbReference>
<dbReference type="SUPFAM" id="SSF52096">
    <property type="entry name" value="ClpP/crotonase"/>
    <property type="match status" value="1"/>
</dbReference>
<accession>A0A9P8CAB9</accession>
<evidence type="ECO:0000313" key="6">
    <source>
        <dbReference type="Proteomes" id="UP000824998"/>
    </source>
</evidence>
<dbReference type="InterPro" id="IPR005151">
    <property type="entry name" value="Tail-specific_protease"/>
</dbReference>
<organism evidence="5 6">
    <name type="scientific">Amylocarpus encephaloides</name>
    <dbReference type="NCBI Taxonomy" id="45428"/>
    <lineage>
        <taxon>Eukaryota</taxon>
        <taxon>Fungi</taxon>
        <taxon>Dikarya</taxon>
        <taxon>Ascomycota</taxon>
        <taxon>Pezizomycotina</taxon>
        <taxon>Leotiomycetes</taxon>
        <taxon>Helotiales</taxon>
        <taxon>Helotiales incertae sedis</taxon>
        <taxon>Amylocarpus</taxon>
    </lineage>
</organism>
<dbReference type="AlphaFoldDB" id="A0A9P8CAB9"/>
<dbReference type="PANTHER" id="PTHR37049:SF4">
    <property type="entry name" value="RHODANESE DOMAIN-CONTAINING PROTEIN"/>
    <property type="match status" value="1"/>
</dbReference>
<evidence type="ECO:0000256" key="2">
    <source>
        <dbReference type="SAM" id="SignalP"/>
    </source>
</evidence>
<dbReference type="EMBL" id="MU251356">
    <property type="protein sequence ID" value="KAG9239743.1"/>
    <property type="molecule type" value="Genomic_DNA"/>
</dbReference>
<dbReference type="Pfam" id="PF23658">
    <property type="entry name" value="PDZ_CPAF_rel"/>
    <property type="match status" value="1"/>
</dbReference>
<feature type="region of interest" description="Disordered" evidence="1">
    <location>
        <begin position="752"/>
        <end position="773"/>
    </location>
</feature>
<dbReference type="InterPro" id="IPR029045">
    <property type="entry name" value="ClpP/crotonase-like_dom_sf"/>
</dbReference>
<dbReference type="InterPro" id="IPR056186">
    <property type="entry name" value="PDZ_CPAF-rel"/>
</dbReference>
<evidence type="ECO:0000259" key="3">
    <source>
        <dbReference type="Pfam" id="PF03572"/>
    </source>
</evidence>